<dbReference type="PANTHER" id="PTHR47099">
    <property type="entry name" value="METHYLCOBAMIDE:COM METHYLTRANSFERASE MTBA"/>
    <property type="match status" value="1"/>
</dbReference>
<evidence type="ECO:0000313" key="2">
    <source>
        <dbReference type="EMBL" id="HIV28931.1"/>
    </source>
</evidence>
<dbReference type="AlphaFoldDB" id="A0A9D1TDQ2"/>
<dbReference type="InterPro" id="IPR052024">
    <property type="entry name" value="Methanogen_methyltrans"/>
</dbReference>
<evidence type="ECO:0000313" key="3">
    <source>
        <dbReference type="Proteomes" id="UP000886884"/>
    </source>
</evidence>
<dbReference type="InterPro" id="IPR000257">
    <property type="entry name" value="Uroporphyrinogen_deCOase"/>
</dbReference>
<dbReference type="Proteomes" id="UP000886884">
    <property type="component" value="Unassembled WGS sequence"/>
</dbReference>
<dbReference type="GO" id="GO:0004853">
    <property type="term" value="F:uroporphyrinogen decarboxylase activity"/>
    <property type="evidence" value="ECO:0007669"/>
    <property type="project" value="InterPro"/>
</dbReference>
<gene>
    <name evidence="2" type="ORF">IAA64_13290</name>
</gene>
<evidence type="ECO:0000259" key="1">
    <source>
        <dbReference type="Pfam" id="PF01208"/>
    </source>
</evidence>
<reference evidence="2" key="1">
    <citation type="submission" date="2020-10" db="EMBL/GenBank/DDBJ databases">
        <authorList>
            <person name="Gilroy R."/>
        </authorList>
    </citation>
    <scope>NUCLEOTIDE SEQUENCE</scope>
    <source>
        <strain evidence="2">CHK183-6373</strain>
    </source>
</reference>
<dbReference type="Gene3D" id="3.20.20.210">
    <property type="match status" value="1"/>
</dbReference>
<feature type="domain" description="Uroporphyrinogen decarboxylase (URO-D)" evidence="1">
    <location>
        <begin position="140"/>
        <end position="335"/>
    </location>
</feature>
<dbReference type="SUPFAM" id="SSF51726">
    <property type="entry name" value="UROD/MetE-like"/>
    <property type="match status" value="1"/>
</dbReference>
<name>A0A9D1TDQ2_9FIRM</name>
<reference evidence="2" key="2">
    <citation type="journal article" date="2021" name="PeerJ">
        <title>Extensive microbial diversity within the chicken gut microbiome revealed by metagenomics and culture.</title>
        <authorList>
            <person name="Gilroy R."/>
            <person name="Ravi A."/>
            <person name="Getino M."/>
            <person name="Pursley I."/>
            <person name="Horton D.L."/>
            <person name="Alikhan N.F."/>
            <person name="Baker D."/>
            <person name="Gharbi K."/>
            <person name="Hall N."/>
            <person name="Watson M."/>
            <person name="Adriaenssens E.M."/>
            <person name="Foster-Nyarko E."/>
            <person name="Jarju S."/>
            <person name="Secka A."/>
            <person name="Antonio M."/>
            <person name="Oren A."/>
            <person name="Chaudhuri R.R."/>
            <person name="La Ragione R."/>
            <person name="Hildebrand F."/>
            <person name="Pallen M.J."/>
        </authorList>
    </citation>
    <scope>NUCLEOTIDE SEQUENCE</scope>
    <source>
        <strain evidence="2">CHK183-6373</strain>
    </source>
</reference>
<dbReference type="EMBL" id="DVOT01000243">
    <property type="protein sequence ID" value="HIV28931.1"/>
    <property type="molecule type" value="Genomic_DNA"/>
</dbReference>
<dbReference type="PANTHER" id="PTHR47099:SF1">
    <property type="entry name" value="METHYLCOBAMIDE:COM METHYLTRANSFERASE MTBA"/>
    <property type="match status" value="1"/>
</dbReference>
<comment type="caution">
    <text evidence="2">The sequence shown here is derived from an EMBL/GenBank/DDBJ whole genome shotgun (WGS) entry which is preliminary data.</text>
</comment>
<protein>
    <recommendedName>
        <fullName evidence="1">Uroporphyrinogen decarboxylase (URO-D) domain-containing protein</fullName>
    </recommendedName>
</protein>
<dbReference type="Pfam" id="PF01208">
    <property type="entry name" value="URO-D"/>
    <property type="match status" value="1"/>
</dbReference>
<accession>A0A9D1TDQ2</accession>
<dbReference type="InterPro" id="IPR038071">
    <property type="entry name" value="UROD/MetE-like_sf"/>
</dbReference>
<proteinExistence type="predicted"/>
<dbReference type="GO" id="GO:0006779">
    <property type="term" value="P:porphyrin-containing compound biosynthetic process"/>
    <property type="evidence" value="ECO:0007669"/>
    <property type="project" value="InterPro"/>
</dbReference>
<sequence>MLSRDEVRAAIRFAHPPRPPKAFTKWWGEGLAEQYGSQLAQFDSYEEDVVVVPFPCPAIEPRADGFYWRLPRIENRRKVGRDADALLPDWADLPALLADLPNTQAPGLFDEAARLARAAHAQGRYVLIHHWSLMYERIWSFRGMQNLLLDYYDSPEEVHALHRAVAETENRLLLRAIREVQPDGYMISDDLGGQKSLMMSPAMFRAFIKPYYQQIWGIARAHDIDVWLHTCGNVADIIGDLIECGLSVLHPIQKHTMDWQETARQWKGKVAFLVGMDVQDTLINASPEAVRREVRLMRDTFDSPAGGFLYAAGNGIVAGTPLENIKAFLEECRAYGNA</sequence>
<organism evidence="2 3">
    <name type="scientific">Candidatus Ornithocaccomicrobium faecavium</name>
    <dbReference type="NCBI Taxonomy" id="2840890"/>
    <lineage>
        <taxon>Bacteria</taxon>
        <taxon>Bacillati</taxon>
        <taxon>Bacillota</taxon>
        <taxon>Clostridia</taxon>
        <taxon>Candidatus Ornithocaccomicrobium</taxon>
    </lineage>
</organism>